<organism evidence="1 2">
    <name type="scientific">Shewanella sediminis (strain HAW-EB3)</name>
    <dbReference type="NCBI Taxonomy" id="425104"/>
    <lineage>
        <taxon>Bacteria</taxon>
        <taxon>Pseudomonadati</taxon>
        <taxon>Pseudomonadota</taxon>
        <taxon>Gammaproteobacteria</taxon>
        <taxon>Alteromonadales</taxon>
        <taxon>Shewanellaceae</taxon>
        <taxon>Shewanella</taxon>
    </lineage>
</organism>
<dbReference type="eggNOG" id="ENOG502Z7IX">
    <property type="taxonomic scope" value="Bacteria"/>
</dbReference>
<dbReference type="Proteomes" id="UP000002015">
    <property type="component" value="Chromosome"/>
</dbReference>
<evidence type="ECO:0000313" key="2">
    <source>
        <dbReference type="Proteomes" id="UP000002015"/>
    </source>
</evidence>
<sequence length="317" mass="36268">MLKFNQDVRQRIGNVIMLYRLVDVNAPVVITFPPADHGVAESEAWSCTPWGFDFLTSQKINTISFADIGEHFYYHSAEFVNFIELLAQELVIFPQRLGYGVSKGGFGVSLHADRLGLDRALLMMPLSTFNDKKAPWDSAAIRASKAVDCSSPLNDSCRCQTPLTIIFDPLNPRDRRQAVRFRSTSVSLKLPGVGHRIPRALQELGLLKKLVLDFIHNRLDTDAFPGQVRKRRTLSVYYRNLLSNPTQKLTFKRKIVLYYHKLNLQLANIEDEPARILCRIKQSLRKRKYLVEKCHIQLQHVIAERQLALCTAMVFCL</sequence>
<dbReference type="KEGG" id="sse:Ssed_4030"/>
<dbReference type="OrthoDB" id="5826754at2"/>
<protein>
    <recommendedName>
        <fullName evidence="3">Cytosolic protein</fullName>
    </recommendedName>
</protein>
<accession>A8G0L1</accession>
<evidence type="ECO:0008006" key="3">
    <source>
        <dbReference type="Google" id="ProtNLM"/>
    </source>
</evidence>
<dbReference type="EMBL" id="CP000821">
    <property type="protein sequence ID" value="ABV38634.1"/>
    <property type="molecule type" value="Genomic_DNA"/>
</dbReference>
<name>A8G0L1_SHESH</name>
<dbReference type="RefSeq" id="WP_012144364.1">
    <property type="nucleotide sequence ID" value="NC_009831.1"/>
</dbReference>
<dbReference type="HOGENOM" id="CLU_983162_0_0_6"/>
<keyword evidence="2" id="KW-1185">Reference proteome</keyword>
<reference evidence="1 2" key="1">
    <citation type="submission" date="2007-08" db="EMBL/GenBank/DDBJ databases">
        <title>Complete sequence of Shewanella sediminis HAW-EB3.</title>
        <authorList>
            <consortium name="US DOE Joint Genome Institute"/>
            <person name="Copeland A."/>
            <person name="Lucas S."/>
            <person name="Lapidus A."/>
            <person name="Barry K."/>
            <person name="Glavina del Rio T."/>
            <person name="Dalin E."/>
            <person name="Tice H."/>
            <person name="Pitluck S."/>
            <person name="Chertkov O."/>
            <person name="Brettin T."/>
            <person name="Bruce D."/>
            <person name="Detter J.C."/>
            <person name="Han C."/>
            <person name="Schmutz J."/>
            <person name="Larimer F."/>
            <person name="Land M."/>
            <person name="Hauser L."/>
            <person name="Kyrpides N."/>
            <person name="Kim E."/>
            <person name="Zhao J.-S."/>
            <person name="Richardson P."/>
        </authorList>
    </citation>
    <scope>NUCLEOTIDE SEQUENCE [LARGE SCALE GENOMIC DNA]</scope>
    <source>
        <strain evidence="1 2">HAW-EB3</strain>
    </source>
</reference>
<gene>
    <name evidence="1" type="ordered locus">Ssed_4030</name>
</gene>
<evidence type="ECO:0000313" key="1">
    <source>
        <dbReference type="EMBL" id="ABV38634.1"/>
    </source>
</evidence>
<dbReference type="AlphaFoldDB" id="A8G0L1"/>
<dbReference type="STRING" id="425104.Ssed_4030"/>
<proteinExistence type="predicted"/>